<name>A0ABD4ZBA5_GARVA</name>
<proteinExistence type="predicted"/>
<dbReference type="InterPro" id="IPR047727">
    <property type="entry name" value="Sce7725-like"/>
</dbReference>
<evidence type="ECO:0000313" key="1">
    <source>
        <dbReference type="EMBL" id="MDK6695581.1"/>
    </source>
</evidence>
<dbReference type="AlphaFoldDB" id="A0ABD4ZBA5"/>
<dbReference type="Proteomes" id="UP001240561">
    <property type="component" value="Unassembled WGS sequence"/>
</dbReference>
<sequence>MYFPYLRGRQYELLALRELVTNDKLGNNIIPVVEPVKMNSTFASTVDAFVKANHDIAIILNPDVGTFVNDFNYSKEKTEEVDYIKYALEKYKNNHVIKSIILKNDARNFIDSCEKNGIDKSQLIVINIDQDYLDLYREEFDKVTPRYVLIPDEGTFRRRVQLNRVLLDDKFKKQSRNADYADKVDEFFSDDHLYYKDEKFEGFSDYSIVGRDYNEVGFAPYAVAIHLVYFDSNKNLRIRHFVSKSNEDITNIAGKFYEAVSKLHEWYVSNPQYAVMTTGFKNLLNHYNNGTYPGLGTVKKLSLMHHLELMDLYLNEVK</sequence>
<dbReference type="RefSeq" id="WP_285060166.1">
    <property type="nucleotide sequence ID" value="NZ_JASOGJ010000003.1"/>
</dbReference>
<dbReference type="EMBL" id="JASOGJ010000003">
    <property type="protein sequence ID" value="MDK6695581.1"/>
    <property type="molecule type" value="Genomic_DNA"/>
</dbReference>
<comment type="caution">
    <text evidence="1">The sequence shown here is derived from an EMBL/GenBank/DDBJ whole genome shotgun (WGS) entry which is preliminary data.</text>
</comment>
<organism evidence="1 2">
    <name type="scientific">Gardnerella vaginalis</name>
    <dbReference type="NCBI Taxonomy" id="2702"/>
    <lineage>
        <taxon>Bacteria</taxon>
        <taxon>Bacillati</taxon>
        <taxon>Actinomycetota</taxon>
        <taxon>Actinomycetes</taxon>
        <taxon>Bifidobacteriales</taxon>
        <taxon>Bifidobacteriaceae</taxon>
        <taxon>Gardnerella</taxon>
    </lineage>
</organism>
<gene>
    <name evidence="1" type="ORF">QP177_03230</name>
</gene>
<accession>A0ABD4ZBA5</accession>
<evidence type="ECO:0000313" key="2">
    <source>
        <dbReference type="Proteomes" id="UP001240561"/>
    </source>
</evidence>
<dbReference type="NCBIfam" id="NF033831">
    <property type="entry name" value="sce7725_fam"/>
    <property type="match status" value="1"/>
</dbReference>
<reference evidence="1 2" key="1">
    <citation type="submission" date="2023-05" db="EMBL/GenBank/DDBJ databases">
        <title>Cataloging the Phylogenetic Diversity of Human Bladder Bacteria.</title>
        <authorList>
            <person name="Du J."/>
        </authorList>
    </citation>
    <scope>NUCLEOTIDE SEQUENCE [LARGE SCALE GENOMIC DNA]</scope>
    <source>
        <strain evidence="1 2">UMB9230</strain>
    </source>
</reference>
<protein>
    <submittedName>
        <fullName evidence="1">Sce7725 family protein</fullName>
    </submittedName>
</protein>